<dbReference type="CDD" id="cd17932">
    <property type="entry name" value="DEXQc_UvrD"/>
    <property type="match status" value="1"/>
</dbReference>
<evidence type="ECO:0000256" key="11">
    <source>
        <dbReference type="PROSITE-ProRule" id="PRU00560"/>
    </source>
</evidence>
<dbReference type="Gene3D" id="1.10.486.10">
    <property type="entry name" value="PCRA, domain 4"/>
    <property type="match status" value="2"/>
</dbReference>
<feature type="domain" description="UvrD-like helicase C-terminal" evidence="13">
    <location>
        <begin position="358"/>
        <end position="697"/>
    </location>
</feature>
<feature type="domain" description="UvrD-like helicase ATP-binding" evidence="12">
    <location>
        <begin position="23"/>
        <end position="357"/>
    </location>
</feature>
<dbReference type="Pfam" id="PF13361">
    <property type="entry name" value="UvrD_C"/>
    <property type="match status" value="1"/>
</dbReference>
<dbReference type="GO" id="GO:0005634">
    <property type="term" value="C:nucleus"/>
    <property type="evidence" value="ECO:0007669"/>
    <property type="project" value="TreeGrafter"/>
</dbReference>
<evidence type="ECO:0000259" key="13">
    <source>
        <dbReference type="PROSITE" id="PS51217"/>
    </source>
</evidence>
<reference evidence="14" key="1">
    <citation type="submission" date="2020-11" db="EMBL/GenBank/DDBJ databases">
        <title>Chlorella ohadii genome sequencing and assembly.</title>
        <authorList>
            <person name="Murik O."/>
            <person name="Treves H."/>
            <person name="Kedem I."/>
            <person name="Shotland Y."/>
            <person name="Kaplan A."/>
        </authorList>
    </citation>
    <scope>NUCLEOTIDE SEQUENCE</scope>
    <source>
        <strain evidence="14">1</strain>
    </source>
</reference>
<comment type="catalytic activity">
    <reaction evidence="8">
        <text>Couples ATP hydrolysis with the unwinding of duplex DNA by translocating in the 3'-5' direction.</text>
        <dbReference type="EC" id="5.6.2.4"/>
    </reaction>
</comment>
<evidence type="ECO:0000256" key="7">
    <source>
        <dbReference type="ARBA" id="ARBA00023235"/>
    </source>
</evidence>
<comment type="caution">
    <text evidence="14">The sequence shown here is derived from an EMBL/GenBank/DDBJ whole genome shotgun (WGS) entry which is preliminary data.</text>
</comment>
<proteinExistence type="inferred from homology"/>
<dbReference type="GO" id="GO:0005524">
    <property type="term" value="F:ATP binding"/>
    <property type="evidence" value="ECO:0007669"/>
    <property type="project" value="UniProtKB-UniRule"/>
</dbReference>
<evidence type="ECO:0000256" key="1">
    <source>
        <dbReference type="ARBA" id="ARBA00009922"/>
    </source>
</evidence>
<gene>
    <name evidence="14" type="ORF">COHA_007806</name>
</gene>
<evidence type="ECO:0000256" key="5">
    <source>
        <dbReference type="ARBA" id="ARBA00022840"/>
    </source>
</evidence>
<dbReference type="PROSITE" id="PS51217">
    <property type="entry name" value="UVRD_HELICASE_CTER"/>
    <property type="match status" value="1"/>
</dbReference>
<dbReference type="GO" id="GO:0043138">
    <property type="term" value="F:3'-5' DNA helicase activity"/>
    <property type="evidence" value="ECO:0007669"/>
    <property type="project" value="UniProtKB-EC"/>
</dbReference>
<dbReference type="InterPro" id="IPR014016">
    <property type="entry name" value="UvrD-like_ATP-bd"/>
</dbReference>
<dbReference type="GO" id="GO:0016787">
    <property type="term" value="F:hydrolase activity"/>
    <property type="evidence" value="ECO:0007669"/>
    <property type="project" value="UniProtKB-UniRule"/>
</dbReference>
<evidence type="ECO:0000259" key="12">
    <source>
        <dbReference type="PROSITE" id="PS51198"/>
    </source>
</evidence>
<dbReference type="PANTHER" id="PTHR11070">
    <property type="entry name" value="UVRD / RECB / PCRA DNA HELICASE FAMILY MEMBER"/>
    <property type="match status" value="1"/>
</dbReference>
<keyword evidence="5 11" id="KW-0067">ATP-binding</keyword>
<evidence type="ECO:0000313" key="14">
    <source>
        <dbReference type="EMBL" id="KAI7838402.1"/>
    </source>
</evidence>
<organism evidence="14 15">
    <name type="scientific">Chlorella ohadii</name>
    <dbReference type="NCBI Taxonomy" id="2649997"/>
    <lineage>
        <taxon>Eukaryota</taxon>
        <taxon>Viridiplantae</taxon>
        <taxon>Chlorophyta</taxon>
        <taxon>core chlorophytes</taxon>
        <taxon>Trebouxiophyceae</taxon>
        <taxon>Chlorellales</taxon>
        <taxon>Chlorellaceae</taxon>
        <taxon>Chlorella clade</taxon>
        <taxon>Chlorella</taxon>
    </lineage>
</organism>
<keyword evidence="2 11" id="KW-0547">Nucleotide-binding</keyword>
<comment type="similarity">
    <text evidence="1">Belongs to the helicase family. UvrD subfamily.</text>
</comment>
<dbReference type="Pfam" id="PF00580">
    <property type="entry name" value="UvrD-helicase"/>
    <property type="match status" value="2"/>
</dbReference>
<keyword evidence="15" id="KW-1185">Reference proteome</keyword>
<evidence type="ECO:0000256" key="3">
    <source>
        <dbReference type="ARBA" id="ARBA00022801"/>
    </source>
</evidence>
<dbReference type="InterPro" id="IPR000212">
    <property type="entry name" value="DNA_helicase_UvrD/REP"/>
</dbReference>
<dbReference type="InterPro" id="IPR014017">
    <property type="entry name" value="DNA_helicase_UvrD-like_C"/>
</dbReference>
<dbReference type="EC" id="5.6.2.4" evidence="9"/>
<dbReference type="EMBL" id="JADXDR010000127">
    <property type="protein sequence ID" value="KAI7838402.1"/>
    <property type="molecule type" value="Genomic_DNA"/>
</dbReference>
<keyword evidence="4 11" id="KW-0347">Helicase</keyword>
<dbReference type="InterPro" id="IPR013986">
    <property type="entry name" value="DExx_box_DNA_helicase_dom_sf"/>
</dbReference>
<dbReference type="Gene3D" id="1.10.10.160">
    <property type="match status" value="1"/>
</dbReference>
<feature type="binding site" evidence="11">
    <location>
        <begin position="44"/>
        <end position="51"/>
    </location>
    <ligand>
        <name>ATP</name>
        <dbReference type="ChEBI" id="CHEBI:30616"/>
    </ligand>
</feature>
<keyword evidence="6" id="KW-0238">DNA-binding</keyword>
<dbReference type="PROSITE" id="PS51198">
    <property type="entry name" value="UVRD_HELICASE_ATP_BIND"/>
    <property type="match status" value="1"/>
</dbReference>
<evidence type="ECO:0000256" key="9">
    <source>
        <dbReference type="ARBA" id="ARBA00034808"/>
    </source>
</evidence>
<keyword evidence="3 11" id="KW-0378">Hydrolase</keyword>
<sequence>MQVTPAASQLFGGAGGVGLPHLHNLSTEQLAAVTAPPKAIRVVAGPGSGKTRVLVARVAHLIRQHGVPPEQLLAITFTNKERKGKGGKGALQSLSIPAFAHRRLSTQAAGEMRERLEDLLGDNLASGMWCGTFHSFGRSMLKMHMNDLPGAGRSRGFHIYDTDQCESLLCKLVKDFGTPEWKKQPRILADKLCQYISRVKSSMHTWHAGSPQEAAELFREAAFRLLGPSPYLKGLSVEDLAVWFGRYEAAMREANACDFDDLIGLPVALLRQNRGLLARVRKTFKHVLVDEMQDTNRPQFELLKLLTPTGGSLFCVGDPDQSIYGWRGAELSNITSTIVKDFPGIQTFTLRDNYRSDARIVHTASAVIARNTDWQRAALRPLLPEGHPIQLLDIVHLAWVPCSEEVPAEQVAVLVRRHLQSKAIEEQLVHRNIPFRVVGGVAFWKRKEIQGIIAYLRLAVGLRDELALRDTINMPKYNCVVGSVNTAIWNIALRKLCTDEQQVLLANRRRGIGEASLQKLQDYAASRGQTLSELLFGSPGAVEDGSGPEPLLLPGHKELGISANVLAKLNSFRQLMLELHASVKMRSLDLAMGDILKKVKKTGFKQHVLSGACGKGDAKERMERVQNLVAAAKGYYPGQVVGAGPDLFAEEPAGSEGFSPLQVAQEYLTEIALYTEHDDTQGQAGKVQLMTMHAAKGLEFEVVFVPGEPEKIGI</sequence>
<evidence type="ECO:0000256" key="4">
    <source>
        <dbReference type="ARBA" id="ARBA00022806"/>
    </source>
</evidence>
<dbReference type="Gene3D" id="3.40.50.300">
    <property type="entry name" value="P-loop containing nucleotide triphosphate hydrolases"/>
    <property type="match status" value="4"/>
</dbReference>
<evidence type="ECO:0000256" key="6">
    <source>
        <dbReference type="ARBA" id="ARBA00023125"/>
    </source>
</evidence>
<protein>
    <recommendedName>
        <fullName evidence="9">DNA 3'-5' helicase</fullName>
        <ecNumber evidence="9">5.6.2.4</ecNumber>
    </recommendedName>
</protein>
<dbReference type="SUPFAM" id="SSF52540">
    <property type="entry name" value="P-loop containing nucleoside triphosphate hydrolases"/>
    <property type="match status" value="1"/>
</dbReference>
<dbReference type="PANTHER" id="PTHR11070:SF2">
    <property type="entry name" value="ATP-DEPENDENT DNA HELICASE SRS2"/>
    <property type="match status" value="1"/>
</dbReference>
<evidence type="ECO:0000256" key="10">
    <source>
        <dbReference type="ARBA" id="ARBA00048988"/>
    </source>
</evidence>
<evidence type="ECO:0000313" key="15">
    <source>
        <dbReference type="Proteomes" id="UP001205105"/>
    </source>
</evidence>
<evidence type="ECO:0000256" key="8">
    <source>
        <dbReference type="ARBA" id="ARBA00034617"/>
    </source>
</evidence>
<dbReference type="AlphaFoldDB" id="A0AAD5H3U9"/>
<accession>A0AAD5H3U9</accession>
<dbReference type="GO" id="GO:0003677">
    <property type="term" value="F:DNA binding"/>
    <property type="evidence" value="ECO:0007669"/>
    <property type="project" value="UniProtKB-KW"/>
</dbReference>
<keyword evidence="7" id="KW-0413">Isomerase</keyword>
<evidence type="ECO:0000256" key="2">
    <source>
        <dbReference type="ARBA" id="ARBA00022741"/>
    </source>
</evidence>
<comment type="catalytic activity">
    <reaction evidence="10">
        <text>ATP + H2O = ADP + phosphate + H(+)</text>
        <dbReference type="Rhea" id="RHEA:13065"/>
        <dbReference type="ChEBI" id="CHEBI:15377"/>
        <dbReference type="ChEBI" id="CHEBI:15378"/>
        <dbReference type="ChEBI" id="CHEBI:30616"/>
        <dbReference type="ChEBI" id="CHEBI:43474"/>
        <dbReference type="ChEBI" id="CHEBI:456216"/>
        <dbReference type="EC" id="5.6.2.4"/>
    </reaction>
</comment>
<name>A0AAD5H3U9_9CHLO</name>
<dbReference type="GO" id="GO:0000725">
    <property type="term" value="P:recombinational repair"/>
    <property type="evidence" value="ECO:0007669"/>
    <property type="project" value="TreeGrafter"/>
</dbReference>
<dbReference type="InterPro" id="IPR027417">
    <property type="entry name" value="P-loop_NTPase"/>
</dbReference>
<dbReference type="Proteomes" id="UP001205105">
    <property type="component" value="Unassembled WGS sequence"/>
</dbReference>